<keyword evidence="3" id="KW-1185">Reference proteome</keyword>
<name>A0A5C2SJC8_9APHY</name>
<dbReference type="Proteomes" id="UP000313359">
    <property type="component" value="Unassembled WGS sequence"/>
</dbReference>
<protein>
    <submittedName>
        <fullName evidence="2">Uncharacterized protein</fullName>
    </submittedName>
</protein>
<accession>A0A5C2SJC8</accession>
<dbReference type="EMBL" id="ML122255">
    <property type="protein sequence ID" value="RPD63832.1"/>
    <property type="molecule type" value="Genomic_DNA"/>
</dbReference>
<proteinExistence type="predicted"/>
<evidence type="ECO:0000313" key="2">
    <source>
        <dbReference type="EMBL" id="RPD63832.1"/>
    </source>
</evidence>
<sequence length="118" mass="13233">MPRNAPSTPSTQGRGMLPYFVVGLGGQPNIFSTAGYGYYHFSGAKQVVDGVRAVKDRYVDTKAAVAEKREVARDKMSEAAVTAKEMALQKRTDLRERWAARRKNGKEEQDDKEQHEDQ</sequence>
<evidence type="ECO:0000256" key="1">
    <source>
        <dbReference type="SAM" id="MobiDB-lite"/>
    </source>
</evidence>
<evidence type="ECO:0000313" key="3">
    <source>
        <dbReference type="Proteomes" id="UP000313359"/>
    </source>
</evidence>
<feature type="region of interest" description="Disordered" evidence="1">
    <location>
        <begin position="91"/>
        <end position="118"/>
    </location>
</feature>
<gene>
    <name evidence="2" type="ORF">L227DRAFT_572270</name>
</gene>
<dbReference type="OrthoDB" id="2758005at2759"/>
<organism evidence="2 3">
    <name type="scientific">Lentinus tigrinus ALCF2SS1-6</name>
    <dbReference type="NCBI Taxonomy" id="1328759"/>
    <lineage>
        <taxon>Eukaryota</taxon>
        <taxon>Fungi</taxon>
        <taxon>Dikarya</taxon>
        <taxon>Basidiomycota</taxon>
        <taxon>Agaricomycotina</taxon>
        <taxon>Agaricomycetes</taxon>
        <taxon>Polyporales</taxon>
        <taxon>Polyporaceae</taxon>
        <taxon>Lentinus</taxon>
    </lineage>
</organism>
<dbReference type="AlphaFoldDB" id="A0A5C2SJC8"/>
<reference evidence="2" key="1">
    <citation type="journal article" date="2018" name="Genome Biol. Evol.">
        <title>Genomics and development of Lentinus tigrinus, a white-rot wood-decaying mushroom with dimorphic fruiting bodies.</title>
        <authorList>
            <person name="Wu B."/>
            <person name="Xu Z."/>
            <person name="Knudson A."/>
            <person name="Carlson A."/>
            <person name="Chen N."/>
            <person name="Kovaka S."/>
            <person name="LaButti K."/>
            <person name="Lipzen A."/>
            <person name="Pennachio C."/>
            <person name="Riley R."/>
            <person name="Schakwitz W."/>
            <person name="Umezawa K."/>
            <person name="Ohm R.A."/>
            <person name="Grigoriev I.V."/>
            <person name="Nagy L.G."/>
            <person name="Gibbons J."/>
            <person name="Hibbett D."/>
        </authorList>
    </citation>
    <scope>NUCLEOTIDE SEQUENCE [LARGE SCALE GENOMIC DNA]</scope>
    <source>
        <strain evidence="2">ALCF2SS1-6</strain>
    </source>
</reference>